<dbReference type="eggNOG" id="COG4219">
    <property type="taxonomic scope" value="Bacteria"/>
</dbReference>
<evidence type="ECO:0000256" key="1">
    <source>
        <dbReference type="SAM" id="Phobius"/>
    </source>
</evidence>
<dbReference type="InterPro" id="IPR037682">
    <property type="entry name" value="TonB_C"/>
</dbReference>
<organism evidence="3 4">
    <name type="scientific">Paraprevotella clara YIT 11840</name>
    <dbReference type="NCBI Taxonomy" id="762968"/>
    <lineage>
        <taxon>Bacteria</taxon>
        <taxon>Pseudomonadati</taxon>
        <taxon>Bacteroidota</taxon>
        <taxon>Bacteroidia</taxon>
        <taxon>Bacteroidales</taxon>
        <taxon>Prevotellaceae</taxon>
        <taxon>Paraprevotella</taxon>
    </lineage>
</organism>
<dbReference type="Proteomes" id="UP000003598">
    <property type="component" value="Unassembled WGS sequence"/>
</dbReference>
<feature type="transmembrane region" description="Helical" evidence="1">
    <location>
        <begin position="301"/>
        <end position="321"/>
    </location>
</feature>
<evidence type="ECO:0000313" key="4">
    <source>
        <dbReference type="Proteomes" id="UP000003598"/>
    </source>
</evidence>
<dbReference type="Pfam" id="PF05569">
    <property type="entry name" value="Peptidase_M56"/>
    <property type="match status" value="1"/>
</dbReference>
<evidence type="ECO:0000313" key="3">
    <source>
        <dbReference type="EMBL" id="EHH00714.1"/>
    </source>
</evidence>
<dbReference type="PROSITE" id="PS52015">
    <property type="entry name" value="TONB_CTD"/>
    <property type="match status" value="1"/>
</dbReference>
<feature type="transmembrane region" description="Helical" evidence="1">
    <location>
        <begin position="122"/>
        <end position="144"/>
    </location>
</feature>
<comment type="caution">
    <text evidence="3">The sequence shown here is derived from an EMBL/GenBank/DDBJ whole genome shotgun (WGS) entry which is preliminary data.</text>
</comment>
<dbReference type="CDD" id="cd07341">
    <property type="entry name" value="M56_BlaR1_MecR1_like"/>
    <property type="match status" value="1"/>
</dbReference>
<keyword evidence="4" id="KW-1185">Reference proteome</keyword>
<dbReference type="STRING" id="762968.HMPREF9441_01433"/>
<keyword evidence="1" id="KW-0812">Transmembrane</keyword>
<dbReference type="InterPro" id="IPR051045">
    <property type="entry name" value="TonB-dependent_transducer"/>
</dbReference>
<sequence>MPVGIPNVLEFENDLKPFRYNDMGTFLVYIIKSAFCLTLLYLPYTLLLRGEKHHRLSRMALHVLSVAAFLLPLVQEEWFGGAVRSWQTAMPEGTYAVLVERLEQADVLAMPDTGSSEEAVPIWPMVLVGLYLAGVAVSLAVRLWQWVRMHRFVSRGCLWKEGREGGITLYCHARPVSPFSWMHCIVMSEEDLDGEAGHAIYVHEKAHVLYGHSYDTLWMLAVEAVQWFNPVVWMMEMDMRCIHEYQADAYVLGQGINAKDYQLYLIRKAVGARLQSFANGLTQSTLKKRIMMMTNKKTNKWAVLKYMYLLPVGAFATVAFARPEIVNGVDGRLEQLSAVKVTDLSATAKAVAAENVQPEPLKMEKRASKAEVSEVKASKPSSVVAKADSAVASSERMSEGIVVKAMAPRNGLPDRVEFKEAELARTEGKDSASYYLRLKSAKVLPRNVYDVVDVKPMFPGGDAECMAYVAHNMKYPSECLKNGVTGRVFCSFVIDTDGSLCRIEAGEKSYAKKMDGSPAPKEMLRLFVDEAFRVISGMPKWTPGQKDGKAVAVRYVLPFTFRLQ</sequence>
<keyword evidence="1" id="KW-0472">Membrane</keyword>
<evidence type="ECO:0000259" key="2">
    <source>
        <dbReference type="PROSITE" id="PS52015"/>
    </source>
</evidence>
<proteinExistence type="predicted"/>
<dbReference type="HOGENOM" id="CLU_013798_2_0_10"/>
<dbReference type="EMBL" id="AFFY01000020">
    <property type="protein sequence ID" value="EHH00714.1"/>
    <property type="molecule type" value="Genomic_DNA"/>
</dbReference>
<dbReference type="PATRIC" id="fig|762968.3.peg.1282"/>
<keyword evidence="1" id="KW-1133">Transmembrane helix</keyword>
<gene>
    <name evidence="3" type="ORF">HMPREF9441_01433</name>
</gene>
<name>G5SPZ8_9BACT</name>
<dbReference type="InterPro" id="IPR008756">
    <property type="entry name" value="Peptidase_M56"/>
</dbReference>
<dbReference type="Gene3D" id="3.30.1150.10">
    <property type="match status" value="1"/>
</dbReference>
<dbReference type="SUPFAM" id="SSF74653">
    <property type="entry name" value="TolA/TonB C-terminal domain"/>
    <property type="match status" value="1"/>
</dbReference>
<feature type="transmembrane region" description="Helical" evidence="1">
    <location>
        <begin position="59"/>
        <end position="75"/>
    </location>
</feature>
<feature type="transmembrane region" description="Helical" evidence="1">
    <location>
        <begin position="26"/>
        <end position="47"/>
    </location>
</feature>
<dbReference type="PANTHER" id="PTHR33446">
    <property type="entry name" value="PROTEIN TONB-RELATED"/>
    <property type="match status" value="1"/>
</dbReference>
<accession>G5SPZ8</accession>
<protein>
    <submittedName>
        <fullName evidence="3">Peptidase, M56 family</fullName>
    </submittedName>
</protein>
<dbReference type="AlphaFoldDB" id="G5SPZ8"/>
<dbReference type="GO" id="GO:0055085">
    <property type="term" value="P:transmembrane transport"/>
    <property type="evidence" value="ECO:0007669"/>
    <property type="project" value="InterPro"/>
</dbReference>
<dbReference type="GO" id="GO:0098797">
    <property type="term" value="C:plasma membrane protein complex"/>
    <property type="evidence" value="ECO:0007669"/>
    <property type="project" value="TreeGrafter"/>
</dbReference>
<feature type="domain" description="TonB C-terminal" evidence="2">
    <location>
        <begin position="460"/>
        <end position="564"/>
    </location>
</feature>
<dbReference type="PANTHER" id="PTHR33446:SF2">
    <property type="entry name" value="PROTEIN TONB"/>
    <property type="match status" value="1"/>
</dbReference>
<dbReference type="eggNOG" id="COG0810">
    <property type="taxonomic scope" value="Bacteria"/>
</dbReference>
<reference evidence="3 4" key="1">
    <citation type="submission" date="2011-03" db="EMBL/GenBank/DDBJ databases">
        <authorList>
            <person name="Weinstock G."/>
            <person name="Sodergren E."/>
            <person name="Clifton S."/>
            <person name="Fulton L."/>
            <person name="Fulton B."/>
            <person name="Courtney L."/>
            <person name="Fronick C."/>
            <person name="Harrison M."/>
            <person name="Strong C."/>
            <person name="Farmer C."/>
            <person name="Delahaunty K."/>
            <person name="Markovic C."/>
            <person name="Hall O."/>
            <person name="Minx P."/>
            <person name="Tomlinson C."/>
            <person name="Mitreva M."/>
            <person name="Hou S."/>
            <person name="Chen J."/>
            <person name="Wollam A."/>
            <person name="Pepin K.H."/>
            <person name="Johnson M."/>
            <person name="Bhonagiri V."/>
            <person name="Zhang X."/>
            <person name="Suruliraj S."/>
            <person name="Warren W."/>
            <person name="Chinwalla A."/>
            <person name="Mardis E.R."/>
            <person name="Wilson R.K."/>
        </authorList>
    </citation>
    <scope>NUCLEOTIDE SEQUENCE [LARGE SCALE GENOMIC DNA]</scope>
    <source>
        <strain evidence="3 4">YIT 11840</strain>
    </source>
</reference>
<dbReference type="GO" id="GO:0031992">
    <property type="term" value="F:energy transducer activity"/>
    <property type="evidence" value="ECO:0007669"/>
    <property type="project" value="TreeGrafter"/>
</dbReference>